<reference evidence="2 3" key="1">
    <citation type="submission" date="2021-06" db="EMBL/GenBank/DDBJ databases">
        <authorList>
            <person name="Criscuolo A."/>
        </authorList>
    </citation>
    <scope>NUCLEOTIDE SEQUENCE [LARGE SCALE GENOMIC DNA]</scope>
    <source>
        <strain evidence="3">CIP 111802</strain>
    </source>
</reference>
<organism evidence="2 3">
    <name type="scientific">Paenibacillus allorhizosphaerae</name>
    <dbReference type="NCBI Taxonomy" id="2849866"/>
    <lineage>
        <taxon>Bacteria</taxon>
        <taxon>Bacillati</taxon>
        <taxon>Bacillota</taxon>
        <taxon>Bacilli</taxon>
        <taxon>Bacillales</taxon>
        <taxon>Paenibacillaceae</taxon>
        <taxon>Paenibacillus</taxon>
    </lineage>
</organism>
<dbReference type="EMBL" id="CAJVCE010000018">
    <property type="protein sequence ID" value="CAG7652540.1"/>
    <property type="molecule type" value="Genomic_DNA"/>
</dbReference>
<sequence>MKNRYEFGMEMLKKVDGHAGEAVVAPLGDLGKILVETFGDIYGREGLSLREREIATIAMLTVMGRETQLKVHIVAGSNVGLTRQEMEELIIHTVLYGGFPTAINGMNLLNSMTLPGEVK</sequence>
<feature type="domain" description="Carboxymuconolactone decarboxylase-like" evidence="1">
    <location>
        <begin position="31"/>
        <end position="109"/>
    </location>
</feature>
<evidence type="ECO:0000313" key="3">
    <source>
        <dbReference type="Proteomes" id="UP000730618"/>
    </source>
</evidence>
<dbReference type="InterPro" id="IPR052512">
    <property type="entry name" value="4CMD/NDH-1_regulator"/>
</dbReference>
<name>A0ABN7TR84_9BACL</name>
<protein>
    <recommendedName>
        <fullName evidence="1">Carboxymuconolactone decarboxylase-like domain-containing protein</fullName>
    </recommendedName>
</protein>
<dbReference type="PANTHER" id="PTHR33570:SF10">
    <property type="entry name" value="GAMMA-CARBOXYMUCONOLACTONE DECARBOXYLASE"/>
    <property type="match status" value="1"/>
</dbReference>
<evidence type="ECO:0000259" key="1">
    <source>
        <dbReference type="Pfam" id="PF02627"/>
    </source>
</evidence>
<keyword evidence="3" id="KW-1185">Reference proteome</keyword>
<dbReference type="InterPro" id="IPR003779">
    <property type="entry name" value="CMD-like"/>
</dbReference>
<gene>
    <name evidence="2" type="ORF">PAECIP111802_05251</name>
</gene>
<accession>A0ABN7TR84</accession>
<dbReference type="Proteomes" id="UP000730618">
    <property type="component" value="Unassembled WGS sequence"/>
</dbReference>
<evidence type="ECO:0000313" key="2">
    <source>
        <dbReference type="EMBL" id="CAG7652540.1"/>
    </source>
</evidence>
<comment type="caution">
    <text evidence="2">The sequence shown here is derived from an EMBL/GenBank/DDBJ whole genome shotgun (WGS) entry which is preliminary data.</text>
</comment>
<proteinExistence type="predicted"/>
<dbReference type="PANTHER" id="PTHR33570">
    <property type="entry name" value="4-CARBOXYMUCONOLACTONE DECARBOXYLASE FAMILY PROTEIN"/>
    <property type="match status" value="1"/>
</dbReference>
<dbReference type="Pfam" id="PF02627">
    <property type="entry name" value="CMD"/>
    <property type="match status" value="1"/>
</dbReference>
<dbReference type="RefSeq" id="WP_218101478.1">
    <property type="nucleotide sequence ID" value="NZ_CAJVCE010000018.1"/>
</dbReference>